<comment type="caution">
    <text evidence="2">The sequence shown here is derived from an EMBL/GenBank/DDBJ whole genome shotgun (WGS) entry which is preliminary data.</text>
</comment>
<dbReference type="AlphaFoldDB" id="A0A4Q1K347"/>
<feature type="transmembrane region" description="Helical" evidence="1">
    <location>
        <begin position="26"/>
        <end position="47"/>
    </location>
</feature>
<sequence length="315" mass="36402">MTTNIFQDLYAKYKDKLSLPKPWDTVVISILNVLLTLPTFIIAHHNFLELDTRIPIDRILLFIIIFIVFHYILIAIKKYIIIGVFIYLVMLFYGTLVGGYSFYRVYDDYRSMMYTMGDNPYPQDIIIDKLLPFPNKSKVLKAIDFTNPKVRNFALSATTKHFQEAKQIKGYSEYRSIIQSFAVFKEIKSRWNYVNDPIGSNYIATASETLQHFSGDCDDHAILMAAGVKAVGGIPRLIHTDAHIYPEIYIGTKRDLENITFLIRKVLFVEESKGKQIHYHIDERGHIWLNLDYTGTYPGGKFMSETILGQLTLND</sequence>
<evidence type="ECO:0000256" key="1">
    <source>
        <dbReference type="SAM" id="Phobius"/>
    </source>
</evidence>
<keyword evidence="3" id="KW-1185">Reference proteome</keyword>
<accession>A0A4Q1K347</accession>
<dbReference type="RefSeq" id="WP_129435420.1">
    <property type="nucleotide sequence ID" value="NZ_SBKO01000002.1"/>
</dbReference>
<keyword evidence="1" id="KW-0812">Transmembrane</keyword>
<dbReference type="EMBL" id="SBKO01000002">
    <property type="protein sequence ID" value="RXR18962.1"/>
    <property type="molecule type" value="Genomic_DNA"/>
</dbReference>
<feature type="transmembrane region" description="Helical" evidence="1">
    <location>
        <begin position="82"/>
        <end position="103"/>
    </location>
</feature>
<protein>
    <submittedName>
        <fullName evidence="2">Transglutaminase domain-containing protein</fullName>
    </submittedName>
</protein>
<proteinExistence type="predicted"/>
<dbReference type="OrthoDB" id="1523787at2"/>
<keyword evidence="1" id="KW-0472">Membrane</keyword>
<name>A0A4Q1K347_9FLAO</name>
<evidence type="ECO:0000313" key="2">
    <source>
        <dbReference type="EMBL" id="RXR18962.1"/>
    </source>
</evidence>
<feature type="transmembrane region" description="Helical" evidence="1">
    <location>
        <begin position="59"/>
        <end position="76"/>
    </location>
</feature>
<organism evidence="2 3">
    <name type="scientific">Flavobacterium amnicola</name>
    <dbReference type="NCBI Taxonomy" id="2506422"/>
    <lineage>
        <taxon>Bacteria</taxon>
        <taxon>Pseudomonadati</taxon>
        <taxon>Bacteroidota</taxon>
        <taxon>Flavobacteriia</taxon>
        <taxon>Flavobacteriales</taxon>
        <taxon>Flavobacteriaceae</taxon>
        <taxon>Flavobacterium</taxon>
    </lineage>
</organism>
<gene>
    <name evidence="2" type="ORF">EQG63_05825</name>
</gene>
<dbReference type="InterPro" id="IPR038765">
    <property type="entry name" value="Papain-like_cys_pep_sf"/>
</dbReference>
<dbReference type="SUPFAM" id="SSF54001">
    <property type="entry name" value="Cysteine proteinases"/>
    <property type="match status" value="1"/>
</dbReference>
<reference evidence="3" key="1">
    <citation type="submission" date="2019-01" db="EMBL/GenBank/DDBJ databases">
        <title>Cytophagaceae bacterium strain CAR-16.</title>
        <authorList>
            <person name="Chen W.-M."/>
        </authorList>
    </citation>
    <scope>NUCLEOTIDE SEQUENCE [LARGE SCALE GENOMIC DNA]</scope>
    <source>
        <strain evidence="3">LLJ-11</strain>
    </source>
</reference>
<dbReference type="Proteomes" id="UP000290283">
    <property type="component" value="Unassembled WGS sequence"/>
</dbReference>
<dbReference type="Gene3D" id="3.10.620.30">
    <property type="match status" value="1"/>
</dbReference>
<keyword evidence="1" id="KW-1133">Transmembrane helix</keyword>
<evidence type="ECO:0000313" key="3">
    <source>
        <dbReference type="Proteomes" id="UP000290283"/>
    </source>
</evidence>